<dbReference type="EMBL" id="ONZP01000335">
    <property type="protein sequence ID" value="SPJ81830.1"/>
    <property type="molecule type" value="Genomic_DNA"/>
</dbReference>
<reference evidence="2" key="1">
    <citation type="submission" date="2018-03" db="EMBL/GenBank/DDBJ databases">
        <authorList>
            <person name="Guldener U."/>
        </authorList>
    </citation>
    <scope>NUCLEOTIDE SEQUENCE</scope>
</reference>
<proteinExistence type="predicted"/>
<evidence type="ECO:0000256" key="1">
    <source>
        <dbReference type="SAM" id="Phobius"/>
    </source>
</evidence>
<evidence type="ECO:0000313" key="2">
    <source>
        <dbReference type="EMBL" id="SPJ81830.1"/>
    </source>
</evidence>
<keyword evidence="1" id="KW-0812">Transmembrane</keyword>
<accession>A0AAE8SKN8</accession>
<protein>
    <recommendedName>
        <fullName evidence="4">Transmembrane protein</fullName>
    </recommendedName>
</protein>
<organism evidence="2 3">
    <name type="scientific">Fusarium torulosum</name>
    <dbReference type="NCBI Taxonomy" id="33205"/>
    <lineage>
        <taxon>Eukaryota</taxon>
        <taxon>Fungi</taxon>
        <taxon>Dikarya</taxon>
        <taxon>Ascomycota</taxon>
        <taxon>Pezizomycotina</taxon>
        <taxon>Sordariomycetes</taxon>
        <taxon>Hypocreomycetidae</taxon>
        <taxon>Hypocreales</taxon>
        <taxon>Nectriaceae</taxon>
        <taxon>Fusarium</taxon>
    </lineage>
</organism>
<comment type="caution">
    <text evidence="2">The sequence shown here is derived from an EMBL/GenBank/DDBJ whole genome shotgun (WGS) entry which is preliminary data.</text>
</comment>
<evidence type="ECO:0008006" key="4">
    <source>
        <dbReference type="Google" id="ProtNLM"/>
    </source>
</evidence>
<sequence length="144" mass="16199">MSLGFTALAVAQTDSLTEDSSVVVAVLMTATMTAIAAITITTMLRFTLHRSKPWSQRIDLIVAWKPLFLLDLVILEILVGLLVWYTSNFTERLATCLGIELLVLMGLMVLVAVWVWIEIKTLIFLCHFNNVNTDNVVYCRQSHK</sequence>
<keyword evidence="3" id="KW-1185">Reference proteome</keyword>
<dbReference type="Proteomes" id="UP001187734">
    <property type="component" value="Unassembled WGS sequence"/>
</dbReference>
<evidence type="ECO:0000313" key="3">
    <source>
        <dbReference type="Proteomes" id="UP001187734"/>
    </source>
</evidence>
<keyword evidence="1" id="KW-0472">Membrane</keyword>
<feature type="transmembrane region" description="Helical" evidence="1">
    <location>
        <begin position="23"/>
        <end position="46"/>
    </location>
</feature>
<dbReference type="AlphaFoldDB" id="A0AAE8SKN8"/>
<name>A0AAE8SKN8_9HYPO</name>
<gene>
    <name evidence="2" type="ORF">FTOL_09235</name>
</gene>
<feature type="transmembrane region" description="Helical" evidence="1">
    <location>
        <begin position="67"/>
        <end position="85"/>
    </location>
</feature>
<keyword evidence="1" id="KW-1133">Transmembrane helix</keyword>
<feature type="transmembrane region" description="Helical" evidence="1">
    <location>
        <begin position="97"/>
        <end position="117"/>
    </location>
</feature>